<proteinExistence type="predicted"/>
<gene>
    <name evidence="2" type="ORF">A4X20_20760</name>
</gene>
<dbReference type="InterPro" id="IPR036388">
    <property type="entry name" value="WH-like_DNA-bd_sf"/>
</dbReference>
<feature type="region of interest" description="Disordered" evidence="1">
    <location>
        <begin position="1"/>
        <end position="42"/>
    </location>
</feature>
<feature type="compositionally biased region" description="Basic residues" evidence="1">
    <location>
        <begin position="16"/>
        <end position="27"/>
    </location>
</feature>
<dbReference type="EMBL" id="LWCS01000024">
    <property type="protein sequence ID" value="OAN37883.1"/>
    <property type="molecule type" value="Genomic_DNA"/>
</dbReference>
<dbReference type="AlphaFoldDB" id="A0A178LUP4"/>
<dbReference type="RefSeq" id="WP_064282315.1">
    <property type="nucleotide sequence ID" value="NZ_LWCS01000024.1"/>
</dbReference>
<name>A0A178LUP4_MYCIR</name>
<evidence type="ECO:0000313" key="2">
    <source>
        <dbReference type="EMBL" id="OAN37883.1"/>
    </source>
</evidence>
<reference evidence="2 3" key="1">
    <citation type="submission" date="2016-04" db="EMBL/GenBank/DDBJ databases">
        <title>Draft Genome Sequences of Staphylococcus capitis Strain H36, S. capitis Strain H65, S. cohnii Strain H62, S. hominis Strain H69, Mycobacterium iranicum Strain H39, Plantibacter sp. Strain H53, Pseudomonas oryzihabitans Strain H72, and Microbacterium sp. Strain H83, isolated from residential settings.</title>
        <authorList>
            <person name="Lymperopoulou D."/>
            <person name="Adams R.I."/>
            <person name="Lindow S."/>
            <person name="Coil D.A."/>
            <person name="Jospin G."/>
            <person name="Eisen J.A."/>
        </authorList>
    </citation>
    <scope>NUCLEOTIDE SEQUENCE [LARGE SCALE GENOMIC DNA]</scope>
    <source>
        <strain evidence="2 3">H39</strain>
    </source>
</reference>
<dbReference type="SUPFAM" id="SSF46785">
    <property type="entry name" value="Winged helix' DNA-binding domain"/>
    <property type="match status" value="1"/>
</dbReference>
<comment type="caution">
    <text evidence="2">The sequence shown here is derived from an EMBL/GenBank/DDBJ whole genome shotgun (WGS) entry which is preliminary data.</text>
</comment>
<organism evidence="2 3">
    <name type="scientific">Mycolicibacterium iranicum</name>
    <name type="common">Mycobacterium iranicum</name>
    <dbReference type="NCBI Taxonomy" id="912594"/>
    <lineage>
        <taxon>Bacteria</taxon>
        <taxon>Bacillati</taxon>
        <taxon>Actinomycetota</taxon>
        <taxon>Actinomycetes</taxon>
        <taxon>Mycobacteriales</taxon>
        <taxon>Mycobacteriaceae</taxon>
        <taxon>Mycolicibacterium</taxon>
    </lineage>
</organism>
<dbReference type="InterPro" id="IPR036390">
    <property type="entry name" value="WH_DNA-bd_sf"/>
</dbReference>
<dbReference type="CDD" id="cd00090">
    <property type="entry name" value="HTH_ARSR"/>
    <property type="match status" value="1"/>
</dbReference>
<evidence type="ECO:0000256" key="1">
    <source>
        <dbReference type="SAM" id="MobiDB-lite"/>
    </source>
</evidence>
<accession>A0A178LUP4</accession>
<sequence length="131" mass="14188">MVAAKRTPKTPPPARTPKKAATRGRSKKAPEADAKAFVESGGQPRGWTFLTNHAHVLLCLARESLTARELSLLIGITERSVQAILADLIAEGYLEKTKVGRRNSYSVNPSGRLRHPLESAHTVGELIDVLA</sequence>
<dbReference type="InterPro" id="IPR011991">
    <property type="entry name" value="ArsR-like_HTH"/>
</dbReference>
<evidence type="ECO:0000313" key="3">
    <source>
        <dbReference type="Proteomes" id="UP000078396"/>
    </source>
</evidence>
<protein>
    <submittedName>
        <fullName evidence="2">ArsR family transcriptional regulator</fullName>
    </submittedName>
</protein>
<dbReference type="STRING" id="912594.AWC12_11320"/>
<dbReference type="Gene3D" id="1.10.10.10">
    <property type="entry name" value="Winged helix-like DNA-binding domain superfamily/Winged helix DNA-binding domain"/>
    <property type="match status" value="1"/>
</dbReference>
<dbReference type="eggNOG" id="COG1846">
    <property type="taxonomic scope" value="Bacteria"/>
</dbReference>
<dbReference type="Proteomes" id="UP000078396">
    <property type="component" value="Unassembled WGS sequence"/>
</dbReference>